<organism evidence="2 3">
    <name type="scientific">Ophiocordyceps australis</name>
    <dbReference type="NCBI Taxonomy" id="1399860"/>
    <lineage>
        <taxon>Eukaryota</taxon>
        <taxon>Fungi</taxon>
        <taxon>Dikarya</taxon>
        <taxon>Ascomycota</taxon>
        <taxon>Pezizomycotina</taxon>
        <taxon>Sordariomycetes</taxon>
        <taxon>Hypocreomycetidae</taxon>
        <taxon>Hypocreales</taxon>
        <taxon>Ophiocordycipitaceae</taxon>
        <taxon>Ophiocordyceps</taxon>
    </lineage>
</organism>
<reference evidence="2 3" key="1">
    <citation type="submission" date="2017-06" db="EMBL/GenBank/DDBJ databases">
        <title>Ant-infecting Ophiocordyceps genomes reveal a high diversity of potential behavioral manipulation genes and a possible major role for enterotoxins.</title>
        <authorList>
            <person name="De Bekker C."/>
            <person name="Evans H.C."/>
            <person name="Brachmann A."/>
            <person name="Hughes D.P."/>
        </authorList>
    </citation>
    <scope>NUCLEOTIDE SEQUENCE [LARGE SCALE GENOMIC DNA]</scope>
    <source>
        <strain evidence="2 3">Map64</strain>
    </source>
</reference>
<dbReference type="OrthoDB" id="10387562at2759"/>
<protein>
    <submittedName>
        <fullName evidence="2">Uncharacterized protein</fullName>
    </submittedName>
</protein>
<gene>
    <name evidence="2" type="ORF">CDD81_8095</name>
</gene>
<evidence type="ECO:0000313" key="2">
    <source>
        <dbReference type="EMBL" id="PHH61631.1"/>
    </source>
</evidence>
<dbReference type="AlphaFoldDB" id="A0A2C5Y421"/>
<evidence type="ECO:0000313" key="3">
    <source>
        <dbReference type="Proteomes" id="UP000226192"/>
    </source>
</evidence>
<feature type="region of interest" description="Disordered" evidence="1">
    <location>
        <begin position="24"/>
        <end position="47"/>
    </location>
</feature>
<proteinExistence type="predicted"/>
<feature type="compositionally biased region" description="Polar residues" evidence="1">
    <location>
        <begin position="25"/>
        <end position="36"/>
    </location>
</feature>
<dbReference type="Proteomes" id="UP000226192">
    <property type="component" value="Unassembled WGS sequence"/>
</dbReference>
<sequence>MPSSSSSSCQPRGFVLYFSLDADEASSSSPLPSQTIMAPAEPAGDNQVPVEAEPGWMTPVKVNAVLRRHSSVAPQDGCS</sequence>
<keyword evidence="3" id="KW-1185">Reference proteome</keyword>
<name>A0A2C5Y421_9HYPO</name>
<evidence type="ECO:0000256" key="1">
    <source>
        <dbReference type="SAM" id="MobiDB-lite"/>
    </source>
</evidence>
<dbReference type="EMBL" id="NJET01000097">
    <property type="protein sequence ID" value="PHH61631.1"/>
    <property type="molecule type" value="Genomic_DNA"/>
</dbReference>
<accession>A0A2C5Y421</accession>
<comment type="caution">
    <text evidence="2">The sequence shown here is derived from an EMBL/GenBank/DDBJ whole genome shotgun (WGS) entry which is preliminary data.</text>
</comment>